<dbReference type="Proteomes" id="UP000028875">
    <property type="component" value="Unassembled WGS sequence"/>
</dbReference>
<keyword evidence="1" id="KW-1133">Transmembrane helix</keyword>
<dbReference type="RefSeq" id="WP_158295239.1">
    <property type="nucleotide sequence ID" value="NZ_BNER01000004.1"/>
</dbReference>
<comment type="caution">
    <text evidence="2">The sequence shown here is derived from an EMBL/GenBank/DDBJ whole genome shotgun (WGS) entry which is preliminary data.</text>
</comment>
<dbReference type="EMBL" id="CCDP010000001">
    <property type="protein sequence ID" value="CDQ40028.1"/>
    <property type="molecule type" value="Genomic_DNA"/>
</dbReference>
<name>A0A024QBY0_9BACI</name>
<keyword evidence="3" id="KW-1185">Reference proteome</keyword>
<accession>A0A024QBY0</accession>
<evidence type="ECO:0000313" key="3">
    <source>
        <dbReference type="Proteomes" id="UP000028875"/>
    </source>
</evidence>
<keyword evidence="1" id="KW-0812">Transmembrane</keyword>
<feature type="transmembrane region" description="Helical" evidence="1">
    <location>
        <begin position="31"/>
        <end position="49"/>
    </location>
</feature>
<protein>
    <submittedName>
        <fullName evidence="2">Uncharacterized protein</fullName>
    </submittedName>
</protein>
<proteinExistence type="predicted"/>
<dbReference type="STRING" id="1462526.BN990_02346"/>
<sequence length="53" mass="6053">MNLKRFLPAILVGYLITMLLLYFIFHYFSGFVLSSILGLILFALIITLSKKAN</sequence>
<reference evidence="3" key="2">
    <citation type="submission" date="2014-05" db="EMBL/GenBank/DDBJ databases">
        <title>Draft genome sequence of Virgibacillus massiliensis Vm-5.</title>
        <authorList>
            <person name="Khelaifia S."/>
            <person name="Croce O."/>
            <person name="Lagier J.C."/>
            <person name="Raoult D."/>
        </authorList>
    </citation>
    <scope>NUCLEOTIDE SEQUENCE [LARGE SCALE GENOMIC DNA]</scope>
    <source>
        <strain evidence="3">Vm-5</strain>
    </source>
</reference>
<reference evidence="2 3" key="1">
    <citation type="submission" date="2014-03" db="EMBL/GenBank/DDBJ databases">
        <authorList>
            <person name="Urmite Genomes U."/>
        </authorList>
    </citation>
    <scope>NUCLEOTIDE SEQUENCE [LARGE SCALE GENOMIC DNA]</scope>
    <source>
        <strain evidence="2 3">Vm-5</strain>
    </source>
</reference>
<keyword evidence="1" id="KW-0472">Membrane</keyword>
<dbReference type="OrthoDB" id="9969215at2"/>
<gene>
    <name evidence="2" type="ORF">BN990_02346</name>
</gene>
<organism evidence="2 3">
    <name type="scientific">Virgibacillus massiliensis</name>
    <dbReference type="NCBI Taxonomy" id="1462526"/>
    <lineage>
        <taxon>Bacteria</taxon>
        <taxon>Bacillati</taxon>
        <taxon>Bacillota</taxon>
        <taxon>Bacilli</taxon>
        <taxon>Bacillales</taxon>
        <taxon>Bacillaceae</taxon>
        <taxon>Virgibacillus</taxon>
    </lineage>
</organism>
<evidence type="ECO:0000313" key="2">
    <source>
        <dbReference type="EMBL" id="CDQ40028.1"/>
    </source>
</evidence>
<feature type="transmembrane region" description="Helical" evidence="1">
    <location>
        <begin position="7"/>
        <end position="25"/>
    </location>
</feature>
<evidence type="ECO:0000256" key="1">
    <source>
        <dbReference type="SAM" id="Phobius"/>
    </source>
</evidence>
<dbReference type="AlphaFoldDB" id="A0A024QBY0"/>